<sequence length="420" mass="44591">MASDEQVKTLIAEAIKAETQPGGAIYNSVVERVTEQLSTASLPGGAVCAAVEESAKPGGAVHAAFTNECNRAADEEYPWRAVLRNLTVAQWKATWEALTVDPDSAEAAGEAIEKSGNPAASPWGLSAAHPENKELEALKTRVAMKHAVRTKWKDLRLPERGGSSEKFRCHLGERAEAGRGQDVRALSRCVLVLYHLTEKRCASVLTGTQANAANAEAQRATVMEWIPLKDFGLDLVFGEVALLSAAAGQSRANELKRLGADSPQSASKARRLGDPSGTAAPAGRNQSGAAGSDRRASSGARANRWSNVPAAGPPADAPLAAPGAPPAPGRKELVRQMKASLAAVAPGKSAQFFQKWFDDRFKEKGLKQAALQVSREVCKNCLYSGRGALERTYKECRDTFKNKCVLPCPRCVAAGRLAGN</sequence>
<proteinExistence type="predicted"/>
<evidence type="ECO:0000256" key="1">
    <source>
        <dbReference type="SAM" id="MobiDB-lite"/>
    </source>
</evidence>
<name>A0ABN9Y3B7_9DINO</name>
<keyword evidence="3" id="KW-1185">Reference proteome</keyword>
<feature type="non-terminal residue" evidence="2">
    <location>
        <position position="420"/>
    </location>
</feature>
<evidence type="ECO:0000313" key="3">
    <source>
        <dbReference type="Proteomes" id="UP001189429"/>
    </source>
</evidence>
<feature type="compositionally biased region" description="Low complexity" evidence="1">
    <location>
        <begin position="287"/>
        <end position="302"/>
    </location>
</feature>
<organism evidence="2 3">
    <name type="scientific">Prorocentrum cordatum</name>
    <dbReference type="NCBI Taxonomy" id="2364126"/>
    <lineage>
        <taxon>Eukaryota</taxon>
        <taxon>Sar</taxon>
        <taxon>Alveolata</taxon>
        <taxon>Dinophyceae</taxon>
        <taxon>Prorocentrales</taxon>
        <taxon>Prorocentraceae</taxon>
        <taxon>Prorocentrum</taxon>
    </lineage>
</organism>
<evidence type="ECO:0000313" key="2">
    <source>
        <dbReference type="EMBL" id="CAK0906985.1"/>
    </source>
</evidence>
<accession>A0ABN9Y3B7</accession>
<dbReference type="EMBL" id="CAUYUJ010021780">
    <property type="protein sequence ID" value="CAK0906985.1"/>
    <property type="molecule type" value="Genomic_DNA"/>
</dbReference>
<dbReference type="Proteomes" id="UP001189429">
    <property type="component" value="Unassembled WGS sequence"/>
</dbReference>
<feature type="region of interest" description="Disordered" evidence="1">
    <location>
        <begin position="257"/>
        <end position="330"/>
    </location>
</feature>
<comment type="caution">
    <text evidence="2">The sequence shown here is derived from an EMBL/GenBank/DDBJ whole genome shotgun (WGS) entry which is preliminary data.</text>
</comment>
<gene>
    <name evidence="2" type="ORF">PCOR1329_LOCUS82130</name>
</gene>
<protein>
    <submittedName>
        <fullName evidence="2">Uncharacterized protein</fullName>
    </submittedName>
</protein>
<reference evidence="2" key="1">
    <citation type="submission" date="2023-10" db="EMBL/GenBank/DDBJ databases">
        <authorList>
            <person name="Chen Y."/>
            <person name="Shah S."/>
            <person name="Dougan E. K."/>
            <person name="Thang M."/>
            <person name="Chan C."/>
        </authorList>
    </citation>
    <scope>NUCLEOTIDE SEQUENCE [LARGE SCALE GENOMIC DNA]</scope>
</reference>